<dbReference type="SUPFAM" id="SSF50891">
    <property type="entry name" value="Cyclophilin-like"/>
    <property type="match status" value="1"/>
</dbReference>
<keyword evidence="6" id="KW-1185">Reference proteome</keyword>
<evidence type="ECO:0000313" key="5">
    <source>
        <dbReference type="EMBL" id="RVU39995.1"/>
    </source>
</evidence>
<dbReference type="Gene3D" id="2.40.100.10">
    <property type="entry name" value="Cyclophilin-like"/>
    <property type="match status" value="1"/>
</dbReference>
<dbReference type="InterPro" id="IPR029000">
    <property type="entry name" value="Cyclophilin-like_dom_sf"/>
</dbReference>
<keyword evidence="2 3" id="KW-0413">Isomerase</keyword>
<dbReference type="EMBL" id="SACS01000007">
    <property type="protein sequence ID" value="RVU39995.1"/>
    <property type="molecule type" value="Genomic_DNA"/>
</dbReference>
<evidence type="ECO:0000256" key="2">
    <source>
        <dbReference type="ARBA" id="ARBA00023235"/>
    </source>
</evidence>
<keyword evidence="1 3" id="KW-0697">Rotamase</keyword>
<dbReference type="Pfam" id="PF00160">
    <property type="entry name" value="Pro_isomerase"/>
    <property type="match status" value="1"/>
</dbReference>
<evidence type="ECO:0000256" key="1">
    <source>
        <dbReference type="ARBA" id="ARBA00023110"/>
    </source>
</evidence>
<evidence type="ECO:0000313" key="6">
    <source>
        <dbReference type="Proteomes" id="UP000283077"/>
    </source>
</evidence>
<feature type="signal peptide" evidence="3">
    <location>
        <begin position="1"/>
        <end position="23"/>
    </location>
</feature>
<feature type="chain" id="PRO_5018811707" description="Peptidyl-prolyl cis-trans isomerase" evidence="3">
    <location>
        <begin position="24"/>
        <end position="264"/>
    </location>
</feature>
<dbReference type="InterPro" id="IPR002130">
    <property type="entry name" value="Cyclophilin-type_PPIase_dom"/>
</dbReference>
<dbReference type="InterPro" id="IPR044665">
    <property type="entry name" value="E_coli_cyclophilin_A-like"/>
</dbReference>
<dbReference type="GO" id="GO:0003755">
    <property type="term" value="F:peptidyl-prolyl cis-trans isomerase activity"/>
    <property type="evidence" value="ECO:0007669"/>
    <property type="project" value="UniProtKB-UniRule"/>
</dbReference>
<comment type="function">
    <text evidence="3">PPIases accelerate the folding of proteins. It catalyzes the cis-trans isomerization of proline imidic peptide bonds in oligopeptides.</text>
</comment>
<comment type="caution">
    <text evidence="5">The sequence shown here is derived from an EMBL/GenBank/DDBJ whole genome shotgun (WGS) entry which is preliminary data.</text>
</comment>
<name>A0A437QZN8_9GAMM</name>
<feature type="domain" description="PPIase cyclophilin-type" evidence="4">
    <location>
        <begin position="22"/>
        <end position="190"/>
    </location>
</feature>
<dbReference type="AlphaFoldDB" id="A0A437QZN8"/>
<dbReference type="Proteomes" id="UP000283077">
    <property type="component" value="Unassembled WGS sequence"/>
</dbReference>
<evidence type="ECO:0000256" key="3">
    <source>
        <dbReference type="RuleBase" id="RU363019"/>
    </source>
</evidence>
<evidence type="ECO:0000259" key="4">
    <source>
        <dbReference type="PROSITE" id="PS50072"/>
    </source>
</evidence>
<accession>A0A437QZN8</accession>
<dbReference type="RefSeq" id="WP_127698724.1">
    <property type="nucleotide sequence ID" value="NZ_SACS01000007.1"/>
</dbReference>
<dbReference type="OrthoDB" id="9807797at2"/>
<keyword evidence="3" id="KW-0732">Signal</keyword>
<dbReference type="EC" id="5.2.1.8" evidence="3"/>
<dbReference type="PANTHER" id="PTHR43246">
    <property type="entry name" value="PEPTIDYL-PROLYL CIS-TRANS ISOMERASE CYP38, CHLOROPLASTIC"/>
    <property type="match status" value="1"/>
</dbReference>
<protein>
    <recommendedName>
        <fullName evidence="3">Peptidyl-prolyl cis-trans isomerase</fullName>
        <shortName evidence="3">PPIase</shortName>
        <ecNumber evidence="3">5.2.1.8</ecNumber>
    </recommendedName>
</protein>
<proteinExistence type="inferred from homology"/>
<organism evidence="5 6">
    <name type="scientific">Rheinheimera riviphila</name>
    <dbReference type="NCBI Taxonomy" id="1834037"/>
    <lineage>
        <taxon>Bacteria</taxon>
        <taxon>Pseudomonadati</taxon>
        <taxon>Pseudomonadota</taxon>
        <taxon>Gammaproteobacteria</taxon>
        <taxon>Chromatiales</taxon>
        <taxon>Chromatiaceae</taxon>
        <taxon>Rheinheimera</taxon>
    </lineage>
</organism>
<sequence>MKSIFRSLAVTSLLSFTALSANATVVLVKTSLGNFEVNLYDQTTPANVANFLSYVNNGSYQNTIFHRTEKGFVAQAGGFRFSGNNAAPFTAVATQAAVKNEPKWSNVRGTIAMAKVSGNANSATNQWFINLADNSSNLDLQNSGFTVFGQVTGTGMEVVDAIVALPNQFSTIANFTSLPLRNYSAADAQAKVPVTAAHLVVIESITVINNDVNSAASLQPKPNTLITAPVANNDSSSGGSLGVLSLLAGLLLWTGRRAQRNHSF</sequence>
<comment type="similarity">
    <text evidence="3">Belongs to the cyclophilin-type PPIase family.</text>
</comment>
<comment type="catalytic activity">
    <reaction evidence="3">
        <text>[protein]-peptidylproline (omega=180) = [protein]-peptidylproline (omega=0)</text>
        <dbReference type="Rhea" id="RHEA:16237"/>
        <dbReference type="Rhea" id="RHEA-COMP:10747"/>
        <dbReference type="Rhea" id="RHEA-COMP:10748"/>
        <dbReference type="ChEBI" id="CHEBI:83833"/>
        <dbReference type="ChEBI" id="CHEBI:83834"/>
        <dbReference type="EC" id="5.2.1.8"/>
    </reaction>
</comment>
<reference evidence="5 6" key="1">
    <citation type="submission" date="2019-01" db="EMBL/GenBank/DDBJ databases">
        <authorList>
            <person name="Chen W.-M."/>
        </authorList>
    </citation>
    <scope>NUCLEOTIDE SEQUENCE [LARGE SCALE GENOMIC DNA]</scope>
    <source>
        <strain evidence="5 6">KYPC3</strain>
    </source>
</reference>
<dbReference type="PROSITE" id="PS50072">
    <property type="entry name" value="CSA_PPIASE_2"/>
    <property type="match status" value="1"/>
</dbReference>
<dbReference type="PRINTS" id="PR00153">
    <property type="entry name" value="CSAPPISMRASE"/>
</dbReference>
<gene>
    <name evidence="5" type="ORF">EOE67_08800</name>
</gene>